<accession>A0A819UNN0</accession>
<gene>
    <name evidence="2" type="ORF">KXQ929_LOCUS34397</name>
</gene>
<evidence type="ECO:0000313" key="3">
    <source>
        <dbReference type="Proteomes" id="UP000663868"/>
    </source>
</evidence>
<dbReference type="EMBL" id="CAJOBB010004675">
    <property type="protein sequence ID" value="CAF4098762.1"/>
    <property type="molecule type" value="Genomic_DNA"/>
</dbReference>
<evidence type="ECO:0000256" key="1">
    <source>
        <dbReference type="SAM" id="Phobius"/>
    </source>
</evidence>
<feature type="transmembrane region" description="Helical" evidence="1">
    <location>
        <begin position="43"/>
        <end position="61"/>
    </location>
</feature>
<comment type="caution">
    <text evidence="2">The sequence shown here is derived from an EMBL/GenBank/DDBJ whole genome shotgun (WGS) entry which is preliminary data.</text>
</comment>
<name>A0A819UNN0_9BILA</name>
<keyword evidence="1" id="KW-0812">Transmembrane</keyword>
<dbReference type="Proteomes" id="UP000663868">
    <property type="component" value="Unassembled WGS sequence"/>
</dbReference>
<reference evidence="2" key="1">
    <citation type="submission" date="2021-02" db="EMBL/GenBank/DDBJ databases">
        <authorList>
            <person name="Nowell W R."/>
        </authorList>
    </citation>
    <scope>NUCLEOTIDE SEQUENCE</scope>
</reference>
<organism evidence="2 3">
    <name type="scientific">Adineta steineri</name>
    <dbReference type="NCBI Taxonomy" id="433720"/>
    <lineage>
        <taxon>Eukaryota</taxon>
        <taxon>Metazoa</taxon>
        <taxon>Spiralia</taxon>
        <taxon>Gnathifera</taxon>
        <taxon>Rotifera</taxon>
        <taxon>Eurotatoria</taxon>
        <taxon>Bdelloidea</taxon>
        <taxon>Adinetida</taxon>
        <taxon>Adinetidae</taxon>
        <taxon>Adineta</taxon>
    </lineage>
</organism>
<dbReference type="AlphaFoldDB" id="A0A819UNN0"/>
<keyword evidence="1" id="KW-1133">Transmembrane helix</keyword>
<evidence type="ECO:0000313" key="2">
    <source>
        <dbReference type="EMBL" id="CAF4098762.1"/>
    </source>
</evidence>
<keyword evidence="1" id="KW-0472">Membrane</keyword>
<proteinExistence type="predicted"/>
<sequence length="113" mass="12511">MTTTVRISTLLAEKPTTVIRYDCSYHGRINAAGSDLIRSYEGIPEDILVNLVILLLLFAYLRRRSSNSKSMTDGTEISTLLYGQIISSSYAVHNVGTSEQRFVQSTVANLPPE</sequence>
<protein>
    <submittedName>
        <fullName evidence="2">Uncharacterized protein</fullName>
    </submittedName>
</protein>